<evidence type="ECO:0000313" key="1">
    <source>
        <dbReference type="EMBL" id="GAI33343.1"/>
    </source>
</evidence>
<accession>X1MPT5</accession>
<dbReference type="InterPro" id="IPR036188">
    <property type="entry name" value="FAD/NAD-bd_sf"/>
</dbReference>
<gene>
    <name evidence="1" type="ORF">S06H3_49114</name>
</gene>
<feature type="non-terminal residue" evidence="1">
    <location>
        <position position="168"/>
    </location>
</feature>
<dbReference type="Gene3D" id="3.40.50.720">
    <property type="entry name" value="NAD(P)-binding Rossmann-like Domain"/>
    <property type="match status" value="1"/>
</dbReference>
<sequence length="168" mass="17963">MSLRVAVVGSGPSGSSAAKVLMDAGISVDMFDVGVDAASAALAEPVHKKEGLIPHKTLFGSSYMYRRQDGLALQVSDNVSFDTSHAKGGLSSVWGATVGATTAHDIADWPVKIEDLSHHLSQVFEDMRLSARADMLDSIYPITLHGTELPYENRQSAHILRKVAENST</sequence>
<reference evidence="1" key="1">
    <citation type="journal article" date="2014" name="Front. Microbiol.">
        <title>High frequency of phylogenetically diverse reductive dehalogenase-homologous genes in deep subseafloor sedimentary metagenomes.</title>
        <authorList>
            <person name="Kawai M."/>
            <person name="Futagami T."/>
            <person name="Toyoda A."/>
            <person name="Takaki Y."/>
            <person name="Nishi S."/>
            <person name="Hori S."/>
            <person name="Arai W."/>
            <person name="Tsubouchi T."/>
            <person name="Morono Y."/>
            <person name="Uchiyama I."/>
            <person name="Ito T."/>
            <person name="Fujiyama A."/>
            <person name="Inagaki F."/>
            <person name="Takami H."/>
        </authorList>
    </citation>
    <scope>NUCLEOTIDE SEQUENCE</scope>
    <source>
        <strain evidence="1">Expedition CK06-06</strain>
    </source>
</reference>
<comment type="caution">
    <text evidence="1">The sequence shown here is derived from an EMBL/GenBank/DDBJ whole genome shotgun (WGS) entry which is preliminary data.</text>
</comment>
<protein>
    <submittedName>
        <fullName evidence="1">Uncharacterized protein</fullName>
    </submittedName>
</protein>
<organism evidence="1">
    <name type="scientific">marine sediment metagenome</name>
    <dbReference type="NCBI Taxonomy" id="412755"/>
    <lineage>
        <taxon>unclassified sequences</taxon>
        <taxon>metagenomes</taxon>
        <taxon>ecological metagenomes</taxon>
    </lineage>
</organism>
<name>X1MPT5_9ZZZZ</name>
<dbReference type="EMBL" id="BARV01030994">
    <property type="protein sequence ID" value="GAI33343.1"/>
    <property type="molecule type" value="Genomic_DNA"/>
</dbReference>
<dbReference type="AlphaFoldDB" id="X1MPT5"/>
<proteinExistence type="predicted"/>
<dbReference type="SUPFAM" id="SSF51905">
    <property type="entry name" value="FAD/NAD(P)-binding domain"/>
    <property type="match status" value="1"/>
</dbReference>